<sequence length="575" mass="63672">MKKGTAPALSSVGPRALELGSKIFVQEVNQAKVASILSIREPFNNPRIDPRRGRPPPPTANMPHLDYVLHESATGYALFKVVHQSDDIGLKLDEVKKAAEDLSKLGKMINLTSYAVWRSAAEALENIHSVSEGLMTDYLKSTISLNVPASKKAKVVLGVADRGLAGNIKAAFPGIEAETPDTSEAVAYLLRGIRSHSTALLKELREGDEEKAQLGLGHAYSRSKVKFNVHRNDNHIIRAIATLDNIDKGINLFSQKLREWYSWHFPELYPICSDNLTFAKVARYIGDKSTLNDEKLHELAGLVGDDEEKASEIILKAKMSMGRELSEIDLMNVITFAEKVQSLAEYRRGLYSYLTDKMSEVAPNLSTLIGDVVAARLIQKAGSMTNLAKYPASTLQILGAEKALFRALKTKSNTPKYGLIYSSSFIGRASQKDKGRISRYLANKASIAARIDTFSEQPSKKFGEVLRGQVEDRLEFYASGKKPIKNSDAMDKAVADLLAEGDSMAIDTEMVDAPLPTTTQTPKKEKKSKDKKDKEEKKEKKEKKRRHSEVKEVADADAEVEGEKKKKKKKRHSEA</sequence>
<evidence type="ECO:0000256" key="1">
    <source>
        <dbReference type="ARBA" id="ARBA00004604"/>
    </source>
</evidence>
<evidence type="ECO:0000313" key="9">
    <source>
        <dbReference type="Proteomes" id="UP001148614"/>
    </source>
</evidence>
<feature type="region of interest" description="Disordered" evidence="6">
    <location>
        <begin position="510"/>
        <end position="575"/>
    </location>
</feature>
<evidence type="ECO:0000256" key="6">
    <source>
        <dbReference type="SAM" id="MobiDB-lite"/>
    </source>
</evidence>
<dbReference type="InterPro" id="IPR002687">
    <property type="entry name" value="Nop_dom"/>
</dbReference>
<dbReference type="Gene3D" id="1.10.246.90">
    <property type="entry name" value="Nop domain"/>
    <property type="match status" value="1"/>
</dbReference>
<evidence type="ECO:0000256" key="2">
    <source>
        <dbReference type="ARBA" id="ARBA00009211"/>
    </source>
</evidence>
<dbReference type="Pfam" id="PF01798">
    <property type="entry name" value="Nop"/>
    <property type="match status" value="1"/>
</dbReference>
<protein>
    <recommendedName>
        <fullName evidence="5">Nucleolar protein 56</fullName>
    </recommendedName>
</protein>
<dbReference type="InterPro" id="IPR012974">
    <property type="entry name" value="NOP58/56_N"/>
</dbReference>
<dbReference type="FunFam" id="1.10.246.90:FF:000001">
    <property type="entry name" value="Nucleolar protein 56"/>
    <property type="match status" value="1"/>
</dbReference>
<dbReference type="PROSITE" id="PS51358">
    <property type="entry name" value="NOP"/>
    <property type="match status" value="1"/>
</dbReference>
<evidence type="ECO:0000256" key="5">
    <source>
        <dbReference type="ARBA" id="ARBA00040742"/>
    </source>
</evidence>
<evidence type="ECO:0000256" key="4">
    <source>
        <dbReference type="ARBA" id="ARBA00023242"/>
    </source>
</evidence>
<evidence type="ECO:0000256" key="3">
    <source>
        <dbReference type="ARBA" id="ARBA00022517"/>
    </source>
</evidence>
<dbReference type="VEuPathDB" id="FungiDB:F4678DRAFT_406734"/>
<dbReference type="SUPFAM" id="SSF89124">
    <property type="entry name" value="Nop domain"/>
    <property type="match status" value="1"/>
</dbReference>
<reference evidence="8" key="1">
    <citation type="submission" date="2022-07" db="EMBL/GenBank/DDBJ databases">
        <title>Genome Sequence of Xylaria arbuscula.</title>
        <authorList>
            <person name="Buettner E."/>
        </authorList>
    </citation>
    <scope>NUCLEOTIDE SEQUENCE</scope>
    <source>
        <strain evidence="8">VT107</strain>
    </source>
</reference>
<evidence type="ECO:0000313" key="8">
    <source>
        <dbReference type="EMBL" id="KAJ3578485.1"/>
    </source>
</evidence>
<dbReference type="GO" id="GO:0032040">
    <property type="term" value="C:small-subunit processome"/>
    <property type="evidence" value="ECO:0007669"/>
    <property type="project" value="InterPro"/>
</dbReference>
<dbReference type="Gene3D" id="1.10.287.4070">
    <property type="match status" value="1"/>
</dbReference>
<comment type="similarity">
    <text evidence="2">Belongs to the NOP5/NOP56 family.</text>
</comment>
<keyword evidence="4" id="KW-0539">Nucleus</keyword>
<dbReference type="GO" id="GO:0042254">
    <property type="term" value="P:ribosome biogenesis"/>
    <property type="evidence" value="ECO:0007669"/>
    <property type="project" value="UniProtKB-KW"/>
</dbReference>
<dbReference type="GO" id="GO:0031428">
    <property type="term" value="C:box C/D methylation guide snoRNP complex"/>
    <property type="evidence" value="ECO:0007669"/>
    <property type="project" value="InterPro"/>
</dbReference>
<dbReference type="PANTHER" id="PTHR10894">
    <property type="entry name" value="NUCLEOLAR PROTEIN 5 NUCLEOLAR PROTEIN NOP5 NOP58"/>
    <property type="match status" value="1"/>
</dbReference>
<gene>
    <name evidence="8" type="ORF">NPX13_g2086</name>
</gene>
<keyword evidence="9" id="KW-1185">Reference proteome</keyword>
<dbReference type="SMART" id="SM00931">
    <property type="entry name" value="NOSIC"/>
    <property type="match status" value="1"/>
</dbReference>
<dbReference type="AlphaFoldDB" id="A0A9W8TQR1"/>
<dbReference type="Pfam" id="PF08156">
    <property type="entry name" value="NOP5NT"/>
    <property type="match status" value="1"/>
</dbReference>
<dbReference type="InterPro" id="IPR012976">
    <property type="entry name" value="NOSIC"/>
</dbReference>
<name>A0A9W8TQR1_9PEZI</name>
<feature type="domain" description="Nop" evidence="7">
    <location>
        <begin position="361"/>
        <end position="479"/>
    </location>
</feature>
<dbReference type="PANTHER" id="PTHR10894:SF0">
    <property type="entry name" value="NUCLEOLAR PROTEIN 56"/>
    <property type="match status" value="1"/>
</dbReference>
<feature type="compositionally biased region" description="Basic and acidic residues" evidence="6">
    <location>
        <begin position="527"/>
        <end position="539"/>
    </location>
</feature>
<accession>A0A9W8TQR1</accession>
<comment type="subcellular location">
    <subcellularLocation>
        <location evidence="1">Nucleus</location>
        <location evidence="1">Nucleolus</location>
    </subcellularLocation>
</comment>
<evidence type="ECO:0000259" key="7">
    <source>
        <dbReference type="PROSITE" id="PS51358"/>
    </source>
</evidence>
<dbReference type="GO" id="GO:0030515">
    <property type="term" value="F:snoRNA binding"/>
    <property type="evidence" value="ECO:0007669"/>
    <property type="project" value="InterPro"/>
</dbReference>
<dbReference type="InterPro" id="IPR045056">
    <property type="entry name" value="Nop56/Nop58"/>
</dbReference>
<keyword evidence="3" id="KW-0690">Ribosome biogenesis</keyword>
<dbReference type="InterPro" id="IPR036070">
    <property type="entry name" value="Nop_dom_sf"/>
</dbReference>
<dbReference type="EMBL" id="JANPWZ010000208">
    <property type="protein sequence ID" value="KAJ3578485.1"/>
    <property type="molecule type" value="Genomic_DNA"/>
</dbReference>
<comment type="caution">
    <text evidence="8">The sequence shown here is derived from an EMBL/GenBank/DDBJ whole genome shotgun (WGS) entry which is preliminary data.</text>
</comment>
<dbReference type="Proteomes" id="UP001148614">
    <property type="component" value="Unassembled WGS sequence"/>
</dbReference>
<organism evidence="8 9">
    <name type="scientific">Xylaria arbuscula</name>
    <dbReference type="NCBI Taxonomy" id="114810"/>
    <lineage>
        <taxon>Eukaryota</taxon>
        <taxon>Fungi</taxon>
        <taxon>Dikarya</taxon>
        <taxon>Ascomycota</taxon>
        <taxon>Pezizomycotina</taxon>
        <taxon>Sordariomycetes</taxon>
        <taxon>Xylariomycetidae</taxon>
        <taxon>Xylariales</taxon>
        <taxon>Xylariaceae</taxon>
        <taxon>Xylaria</taxon>
    </lineage>
</organism>
<proteinExistence type="inferred from homology"/>
<feature type="compositionally biased region" description="Basic residues" evidence="6">
    <location>
        <begin position="565"/>
        <end position="575"/>
    </location>
</feature>
<dbReference type="InterPro" id="IPR042239">
    <property type="entry name" value="Nop_C"/>
</dbReference>